<feature type="transmembrane region" description="Helical" evidence="7">
    <location>
        <begin position="646"/>
        <end position="663"/>
    </location>
</feature>
<evidence type="ECO:0000256" key="4">
    <source>
        <dbReference type="ARBA" id="ARBA00022989"/>
    </source>
</evidence>
<evidence type="ECO:0000313" key="9">
    <source>
        <dbReference type="Proteomes" id="UP000683507"/>
    </source>
</evidence>
<gene>
    <name evidence="8" type="ORF">CRYO30217_01510</name>
</gene>
<dbReference type="CDD" id="cd11477">
    <property type="entry name" value="SLC5sbd_u1"/>
    <property type="match status" value="1"/>
</dbReference>
<comment type="subcellular location">
    <subcellularLocation>
        <location evidence="1">Membrane</location>
        <topology evidence="1">Multi-pass membrane protein</topology>
    </subcellularLocation>
</comment>
<feature type="transmembrane region" description="Helical" evidence="7">
    <location>
        <begin position="568"/>
        <end position="588"/>
    </location>
</feature>
<feature type="transmembrane region" description="Helical" evidence="7">
    <location>
        <begin position="539"/>
        <end position="556"/>
    </location>
</feature>
<organism evidence="8 9">
    <name type="scientific">Parvicella tangerina</name>
    <dbReference type="NCBI Taxonomy" id="2829795"/>
    <lineage>
        <taxon>Bacteria</taxon>
        <taxon>Pseudomonadati</taxon>
        <taxon>Bacteroidota</taxon>
        <taxon>Flavobacteriia</taxon>
        <taxon>Flavobacteriales</taxon>
        <taxon>Parvicellaceae</taxon>
        <taxon>Parvicella</taxon>
    </lineage>
</organism>
<dbReference type="GO" id="GO:0005412">
    <property type="term" value="F:D-glucose:sodium symporter activity"/>
    <property type="evidence" value="ECO:0007669"/>
    <property type="project" value="TreeGrafter"/>
</dbReference>
<protein>
    <recommendedName>
        <fullName evidence="10">Na+:solute symporter</fullName>
    </recommendedName>
</protein>
<keyword evidence="5 7" id="KW-0472">Membrane</keyword>
<dbReference type="PANTHER" id="PTHR11819:SF77">
    <property type="entry name" value="SODIUM_GLUCOSE COTRANSPORT PROTEIN"/>
    <property type="match status" value="1"/>
</dbReference>
<comment type="similarity">
    <text evidence="2 6">Belongs to the sodium:solute symporter (SSF) (TC 2.A.21) family.</text>
</comment>
<dbReference type="AlphaFoldDB" id="A0A916JMU2"/>
<keyword evidence="4 7" id="KW-1133">Transmembrane helix</keyword>
<proteinExistence type="inferred from homology"/>
<dbReference type="EMBL" id="OU015584">
    <property type="protein sequence ID" value="CAG5081006.1"/>
    <property type="molecule type" value="Genomic_DNA"/>
</dbReference>
<evidence type="ECO:0008006" key="10">
    <source>
        <dbReference type="Google" id="ProtNLM"/>
    </source>
</evidence>
<feature type="transmembrane region" description="Helical" evidence="7">
    <location>
        <begin position="78"/>
        <end position="97"/>
    </location>
</feature>
<dbReference type="PROSITE" id="PS50283">
    <property type="entry name" value="NA_SOLUT_SYMP_3"/>
    <property type="match status" value="1"/>
</dbReference>
<sequence>MGTQLAFVDYAIIIGFFIVSLLIGVLVSRQSGKSSEDFFLSGRNMPWWLLGVSMVATTFAADTPGLVTDLVRGNGGVYANWVWWAFLLTGLLTVFFYSNLWRRSGVTTDLEYYELRYKGKSASFLRGFRAVYLGVIFNIITMAGVCLAGIKIGNILLGWEAWETLLYAGTVTVIYSALGGLKSVLITDFFQFAIAMVGSIWATYYIVNMPSIGGLEAMVLNENVSDSLSILPSGLDTETLITLLIIPLAVQWWSVWYPGAEPGGGGYIAQRMLAAKNEKHATFATLFFNVAHYALRPWPWILVGLASLIVYPKLVSGDDANIEIPEERMLQLDQDVDEESFVLFNKFISDQIENQDSDKEEYIRLENVVNSNPDTYQVKALVYLYDQKSNHGESDVDILKTESLVSLYLGNPLVTPDKLGHDLAYSAMVSKLPKGLIGLVVASLIAAFMSTISTQLNWGSSYIVNDVYKRFINKEASNKSQVLVGRVSIVLLMLAAALLSMVFENAKSVFDIMLAVGAGTGLLFILRWFWKRINPYSEIAAMVISFLVALFFFVNGKLSDKIIDLPSHWILVLSVAITTVGWIVVTLLTNPTDEETINEFNEKIFPSGNKFENFGVKVLGFFAATFGIYAALFATGYAIYGEAKEFMIAGGIFLVATTVIIRFRKKMFG</sequence>
<dbReference type="RefSeq" id="WP_258541711.1">
    <property type="nucleotide sequence ID" value="NZ_OU015584.1"/>
</dbReference>
<dbReference type="InterPro" id="IPR001734">
    <property type="entry name" value="Na/solute_symporter"/>
</dbReference>
<feature type="transmembrane region" description="Helical" evidence="7">
    <location>
        <begin position="509"/>
        <end position="530"/>
    </location>
</feature>
<feature type="transmembrane region" description="Helical" evidence="7">
    <location>
        <begin position="436"/>
        <end position="463"/>
    </location>
</feature>
<dbReference type="GO" id="GO:0005886">
    <property type="term" value="C:plasma membrane"/>
    <property type="evidence" value="ECO:0007669"/>
    <property type="project" value="TreeGrafter"/>
</dbReference>
<feature type="transmembrane region" description="Helical" evidence="7">
    <location>
        <begin position="188"/>
        <end position="207"/>
    </location>
</feature>
<dbReference type="Gene3D" id="1.20.1730.10">
    <property type="entry name" value="Sodium/glucose cotransporter"/>
    <property type="match status" value="1"/>
</dbReference>
<keyword evidence="3 7" id="KW-0812">Transmembrane</keyword>
<feature type="transmembrane region" description="Helical" evidence="7">
    <location>
        <begin position="130"/>
        <end position="152"/>
    </location>
</feature>
<feature type="transmembrane region" description="Helical" evidence="7">
    <location>
        <begin position="164"/>
        <end position="181"/>
    </location>
</feature>
<evidence type="ECO:0000256" key="3">
    <source>
        <dbReference type="ARBA" id="ARBA00022692"/>
    </source>
</evidence>
<evidence type="ECO:0000256" key="6">
    <source>
        <dbReference type="RuleBase" id="RU362091"/>
    </source>
</evidence>
<feature type="transmembrane region" description="Helical" evidence="7">
    <location>
        <begin position="47"/>
        <end position="66"/>
    </location>
</feature>
<dbReference type="PANTHER" id="PTHR11819">
    <property type="entry name" value="SOLUTE CARRIER FAMILY 5"/>
    <property type="match status" value="1"/>
</dbReference>
<dbReference type="InterPro" id="IPR038377">
    <property type="entry name" value="Na/Glc_symporter_sf"/>
</dbReference>
<name>A0A916JMU2_9FLAO</name>
<keyword evidence="9" id="KW-1185">Reference proteome</keyword>
<feature type="transmembrane region" description="Helical" evidence="7">
    <location>
        <begin position="483"/>
        <end position="503"/>
    </location>
</feature>
<dbReference type="KEGG" id="ptan:CRYO30217_01510"/>
<dbReference type="Proteomes" id="UP000683507">
    <property type="component" value="Chromosome"/>
</dbReference>
<feature type="transmembrane region" description="Helical" evidence="7">
    <location>
        <begin position="6"/>
        <end position="27"/>
    </location>
</feature>
<feature type="transmembrane region" description="Helical" evidence="7">
    <location>
        <begin position="618"/>
        <end position="640"/>
    </location>
</feature>
<evidence type="ECO:0000256" key="1">
    <source>
        <dbReference type="ARBA" id="ARBA00004141"/>
    </source>
</evidence>
<accession>A0A916JMU2</accession>
<evidence type="ECO:0000256" key="5">
    <source>
        <dbReference type="ARBA" id="ARBA00023136"/>
    </source>
</evidence>
<dbReference type="Pfam" id="PF00474">
    <property type="entry name" value="SSF"/>
    <property type="match status" value="2"/>
</dbReference>
<evidence type="ECO:0000256" key="2">
    <source>
        <dbReference type="ARBA" id="ARBA00006434"/>
    </source>
</evidence>
<evidence type="ECO:0000313" key="8">
    <source>
        <dbReference type="EMBL" id="CAG5081006.1"/>
    </source>
</evidence>
<evidence type="ECO:0000256" key="7">
    <source>
        <dbReference type="SAM" id="Phobius"/>
    </source>
</evidence>
<reference evidence="8" key="1">
    <citation type="submission" date="2021-04" db="EMBL/GenBank/DDBJ databases">
        <authorList>
            <person name="Rodrigo-Torres L."/>
            <person name="Arahal R. D."/>
            <person name="Lucena T."/>
        </authorList>
    </citation>
    <scope>NUCLEOTIDE SEQUENCE</scope>
    <source>
        <strain evidence="8">AS29M-1</strain>
    </source>
</reference>